<proteinExistence type="predicted"/>
<dbReference type="EMBL" id="JBHUEY010000001">
    <property type="protein sequence ID" value="MFD1782644.1"/>
    <property type="molecule type" value="Genomic_DNA"/>
</dbReference>
<accession>A0ABW4MY45</accession>
<name>A0ABW4MY45_9CAUL</name>
<evidence type="ECO:0000313" key="2">
    <source>
        <dbReference type="Proteomes" id="UP001597237"/>
    </source>
</evidence>
<sequence length="87" mass="9130">MTLLPTGLQRRSRITEQLRRAARPVGTRAALAAQVGRNGLDQARSRPLASTAALALIGLAAALAASPKARGAVRQSFEKLSGTLRRA</sequence>
<gene>
    <name evidence="1" type="ORF">ACFSC0_04495</name>
</gene>
<dbReference type="Proteomes" id="UP001597237">
    <property type="component" value="Unassembled WGS sequence"/>
</dbReference>
<reference evidence="2" key="1">
    <citation type="journal article" date="2019" name="Int. J. Syst. Evol. Microbiol.">
        <title>The Global Catalogue of Microorganisms (GCM) 10K type strain sequencing project: providing services to taxonomists for standard genome sequencing and annotation.</title>
        <authorList>
            <consortium name="The Broad Institute Genomics Platform"/>
            <consortium name="The Broad Institute Genome Sequencing Center for Infectious Disease"/>
            <person name="Wu L."/>
            <person name="Ma J."/>
        </authorList>
    </citation>
    <scope>NUCLEOTIDE SEQUENCE [LARGE SCALE GENOMIC DNA]</scope>
    <source>
        <strain evidence="2">DFY28</strain>
    </source>
</reference>
<organism evidence="1 2">
    <name type="scientific">Phenylobacterium terrae</name>
    <dbReference type="NCBI Taxonomy" id="2665495"/>
    <lineage>
        <taxon>Bacteria</taxon>
        <taxon>Pseudomonadati</taxon>
        <taxon>Pseudomonadota</taxon>
        <taxon>Alphaproteobacteria</taxon>
        <taxon>Caulobacterales</taxon>
        <taxon>Caulobacteraceae</taxon>
        <taxon>Phenylobacterium</taxon>
    </lineage>
</organism>
<evidence type="ECO:0000313" key="1">
    <source>
        <dbReference type="EMBL" id="MFD1782644.1"/>
    </source>
</evidence>
<keyword evidence="2" id="KW-1185">Reference proteome</keyword>
<protein>
    <submittedName>
        <fullName evidence="1">Uncharacterized protein</fullName>
    </submittedName>
</protein>
<comment type="caution">
    <text evidence="1">The sequence shown here is derived from an EMBL/GenBank/DDBJ whole genome shotgun (WGS) entry which is preliminary data.</text>
</comment>
<dbReference type="RefSeq" id="WP_377282318.1">
    <property type="nucleotide sequence ID" value="NZ_JBHRSI010000006.1"/>
</dbReference>